<organism evidence="1 2">
    <name type="scientific">Acidithrix ferrooxidans</name>
    <dbReference type="NCBI Taxonomy" id="1280514"/>
    <lineage>
        <taxon>Bacteria</taxon>
        <taxon>Bacillati</taxon>
        <taxon>Actinomycetota</taxon>
        <taxon>Acidimicrobiia</taxon>
        <taxon>Acidimicrobiales</taxon>
        <taxon>Acidimicrobiaceae</taxon>
        <taxon>Acidithrix</taxon>
    </lineage>
</organism>
<evidence type="ECO:0000313" key="2">
    <source>
        <dbReference type="Proteomes" id="UP000032360"/>
    </source>
</evidence>
<dbReference type="Proteomes" id="UP000032360">
    <property type="component" value="Unassembled WGS sequence"/>
</dbReference>
<comment type="caution">
    <text evidence="1">The sequence shown here is derived from an EMBL/GenBank/DDBJ whole genome shotgun (WGS) entry which is preliminary data.</text>
</comment>
<reference evidence="1 2" key="1">
    <citation type="submission" date="2015-01" db="EMBL/GenBank/DDBJ databases">
        <title>Draft genome of the acidophilic iron oxidizer Acidithrix ferrooxidans strain Py-F3.</title>
        <authorList>
            <person name="Poehlein A."/>
            <person name="Eisen S."/>
            <person name="Schloemann M."/>
            <person name="Johnson B.D."/>
            <person name="Daniel R."/>
            <person name="Muehling M."/>
        </authorList>
    </citation>
    <scope>NUCLEOTIDE SEQUENCE [LARGE SCALE GENOMIC DNA]</scope>
    <source>
        <strain evidence="1 2">Py-F3</strain>
    </source>
</reference>
<name>A0A0D8HKD9_9ACTN</name>
<dbReference type="EMBL" id="JXYS01000022">
    <property type="protein sequence ID" value="KJF18237.1"/>
    <property type="molecule type" value="Genomic_DNA"/>
</dbReference>
<evidence type="ECO:0000313" key="1">
    <source>
        <dbReference type="EMBL" id="KJF18237.1"/>
    </source>
</evidence>
<proteinExistence type="predicted"/>
<dbReference type="AlphaFoldDB" id="A0A0D8HKD9"/>
<keyword evidence="2" id="KW-1185">Reference proteome</keyword>
<sequence>MGYVGIRGRLMRRSQFEYQKCDLFSKGDMGVLEKRGLVLGDVSTIAKQFISIFIGPSVAGDFS</sequence>
<gene>
    <name evidence="1" type="ORF">AXFE_08870</name>
</gene>
<accession>A0A0D8HKD9</accession>
<protein>
    <submittedName>
        <fullName evidence="1">Uncharacterized protein</fullName>
    </submittedName>
</protein>